<keyword evidence="1" id="KW-1133">Transmembrane helix</keyword>
<sequence>MSHISPEKLSDYITNLLNQKEQQAIELHIHSCDVCLSEYLDVIENQTLDVSLSESFTDVTMDKMNHHKQRKEKIQRSSKLPINKTLTHYVIAAGLTLLLMLTGVFQGFLDMTNSTKIEEHQSFTTQFMNNKNDILDYMEGDEKQ</sequence>
<gene>
    <name evidence="2" type="ORF">QQS35_17690</name>
</gene>
<feature type="transmembrane region" description="Helical" evidence="1">
    <location>
        <begin position="86"/>
        <end position="109"/>
    </location>
</feature>
<dbReference type="Proteomes" id="UP001235343">
    <property type="component" value="Unassembled WGS sequence"/>
</dbReference>
<keyword evidence="3" id="KW-1185">Reference proteome</keyword>
<proteinExistence type="predicted"/>
<accession>A0ABT7L8S9</accession>
<evidence type="ECO:0000256" key="1">
    <source>
        <dbReference type="SAM" id="Phobius"/>
    </source>
</evidence>
<comment type="caution">
    <text evidence="2">The sequence shown here is derived from an EMBL/GenBank/DDBJ whole genome shotgun (WGS) entry which is preliminary data.</text>
</comment>
<evidence type="ECO:0008006" key="4">
    <source>
        <dbReference type="Google" id="ProtNLM"/>
    </source>
</evidence>
<dbReference type="EMBL" id="JASTZU010000058">
    <property type="protein sequence ID" value="MDL4842274.1"/>
    <property type="molecule type" value="Genomic_DNA"/>
</dbReference>
<reference evidence="2 3" key="1">
    <citation type="submission" date="2023-06" db="EMBL/GenBank/DDBJ databases">
        <title>Aquibacillus rhizosphaerae LR5S19.</title>
        <authorList>
            <person name="Sun J.-Q."/>
        </authorList>
    </citation>
    <scope>NUCLEOTIDE SEQUENCE [LARGE SCALE GENOMIC DNA]</scope>
    <source>
        <strain evidence="2 3">LR5S19</strain>
    </source>
</reference>
<keyword evidence="1" id="KW-0812">Transmembrane</keyword>
<dbReference type="RefSeq" id="WP_285933558.1">
    <property type="nucleotide sequence ID" value="NZ_JASTZU010000058.1"/>
</dbReference>
<organism evidence="2 3">
    <name type="scientific">Aquibacillus rhizosphaerae</name>
    <dbReference type="NCBI Taxonomy" id="3051431"/>
    <lineage>
        <taxon>Bacteria</taxon>
        <taxon>Bacillati</taxon>
        <taxon>Bacillota</taxon>
        <taxon>Bacilli</taxon>
        <taxon>Bacillales</taxon>
        <taxon>Bacillaceae</taxon>
        <taxon>Aquibacillus</taxon>
    </lineage>
</organism>
<name>A0ABT7L8S9_9BACI</name>
<protein>
    <recommendedName>
        <fullName evidence="4">Zinc-finger domain-containing protein</fullName>
    </recommendedName>
</protein>
<keyword evidence="1" id="KW-0472">Membrane</keyword>
<evidence type="ECO:0000313" key="3">
    <source>
        <dbReference type="Proteomes" id="UP001235343"/>
    </source>
</evidence>
<evidence type="ECO:0000313" key="2">
    <source>
        <dbReference type="EMBL" id="MDL4842274.1"/>
    </source>
</evidence>